<dbReference type="EMBL" id="BMKQ01000001">
    <property type="protein sequence ID" value="GGF45561.1"/>
    <property type="molecule type" value="Genomic_DNA"/>
</dbReference>
<dbReference type="Gene3D" id="3.40.50.720">
    <property type="entry name" value="NAD(P)-binding Rossmann-like Domain"/>
    <property type="match status" value="1"/>
</dbReference>
<dbReference type="Proteomes" id="UP000649179">
    <property type="component" value="Unassembled WGS sequence"/>
</dbReference>
<keyword evidence="2" id="KW-0560">Oxidoreductase</keyword>
<proteinExistence type="inferred from homology"/>
<dbReference type="RefSeq" id="WP_188779584.1">
    <property type="nucleotide sequence ID" value="NZ_BMKQ01000001.1"/>
</dbReference>
<protein>
    <submittedName>
        <fullName evidence="3">3-oxoacyl-ACP reductase</fullName>
    </submittedName>
</protein>
<evidence type="ECO:0000313" key="3">
    <source>
        <dbReference type="EMBL" id="GGF45561.1"/>
    </source>
</evidence>
<dbReference type="GO" id="GO:0016491">
    <property type="term" value="F:oxidoreductase activity"/>
    <property type="evidence" value="ECO:0007669"/>
    <property type="project" value="UniProtKB-KW"/>
</dbReference>
<dbReference type="SUPFAM" id="SSF51735">
    <property type="entry name" value="NAD(P)-binding Rossmann-fold domains"/>
    <property type="match status" value="1"/>
</dbReference>
<reference evidence="3" key="1">
    <citation type="journal article" date="2014" name="Int. J. Syst. Evol. Microbiol.">
        <title>Complete genome sequence of Corynebacterium casei LMG S-19264T (=DSM 44701T), isolated from a smear-ripened cheese.</title>
        <authorList>
            <consortium name="US DOE Joint Genome Institute (JGI-PGF)"/>
            <person name="Walter F."/>
            <person name="Albersmeier A."/>
            <person name="Kalinowski J."/>
            <person name="Ruckert C."/>
        </authorList>
    </citation>
    <scope>NUCLEOTIDE SEQUENCE</scope>
    <source>
        <strain evidence="3">CGMCC 1.16067</strain>
    </source>
</reference>
<sequence>MDLHLAGHRALVTASTGGIGAAIARSLAAEGVRVLVQGRSAEAAGRLAAEIGGEALPGDLTSPGAAEDVGRRAAERGVDVLVHNLGPFAEHTWDDATAADWRASYDGNVVSLVRLLQPLLPSLSARGWGRVVTIGSRAATTPLPTMVEYSAAKAAVVNLTSSLAQHLAGTGVTANVVSPGVIATPGLREMFADDPSREASYAPNPAGRLGTPEDVAAAVTFVCSPVADYVNGTELRVDGGISPLA</sequence>
<accession>A0A917F271</accession>
<dbReference type="GO" id="GO:0032787">
    <property type="term" value="P:monocarboxylic acid metabolic process"/>
    <property type="evidence" value="ECO:0007669"/>
    <property type="project" value="UniProtKB-ARBA"/>
</dbReference>
<name>A0A917F271_9ACTN</name>
<dbReference type="PRINTS" id="PR00080">
    <property type="entry name" value="SDRFAMILY"/>
</dbReference>
<comment type="similarity">
    <text evidence="1">Belongs to the short-chain dehydrogenases/reductases (SDR) family.</text>
</comment>
<gene>
    <name evidence="3" type="ORF">GCM10011519_19340</name>
</gene>
<comment type="caution">
    <text evidence="3">The sequence shown here is derived from an EMBL/GenBank/DDBJ whole genome shotgun (WGS) entry which is preliminary data.</text>
</comment>
<evidence type="ECO:0000313" key="4">
    <source>
        <dbReference type="Proteomes" id="UP000649179"/>
    </source>
</evidence>
<dbReference type="PRINTS" id="PR00081">
    <property type="entry name" value="GDHRDH"/>
</dbReference>
<dbReference type="Pfam" id="PF13561">
    <property type="entry name" value="adh_short_C2"/>
    <property type="match status" value="1"/>
</dbReference>
<reference evidence="3" key="2">
    <citation type="submission" date="2020-09" db="EMBL/GenBank/DDBJ databases">
        <authorList>
            <person name="Sun Q."/>
            <person name="Zhou Y."/>
        </authorList>
    </citation>
    <scope>NUCLEOTIDE SEQUENCE</scope>
    <source>
        <strain evidence="3">CGMCC 1.16067</strain>
    </source>
</reference>
<dbReference type="PANTHER" id="PTHR42879">
    <property type="entry name" value="3-OXOACYL-(ACYL-CARRIER-PROTEIN) REDUCTASE"/>
    <property type="match status" value="1"/>
</dbReference>
<dbReference type="InterPro" id="IPR036291">
    <property type="entry name" value="NAD(P)-bd_dom_sf"/>
</dbReference>
<evidence type="ECO:0000256" key="2">
    <source>
        <dbReference type="ARBA" id="ARBA00023002"/>
    </source>
</evidence>
<dbReference type="FunFam" id="3.40.50.720:FF:000084">
    <property type="entry name" value="Short-chain dehydrogenase reductase"/>
    <property type="match status" value="1"/>
</dbReference>
<dbReference type="PANTHER" id="PTHR42879:SF6">
    <property type="entry name" value="NADPH-DEPENDENT REDUCTASE BACG"/>
    <property type="match status" value="1"/>
</dbReference>
<evidence type="ECO:0000256" key="1">
    <source>
        <dbReference type="ARBA" id="ARBA00006484"/>
    </source>
</evidence>
<dbReference type="CDD" id="cd05233">
    <property type="entry name" value="SDR_c"/>
    <property type="match status" value="1"/>
</dbReference>
<dbReference type="AlphaFoldDB" id="A0A917F271"/>
<dbReference type="PROSITE" id="PS00061">
    <property type="entry name" value="ADH_SHORT"/>
    <property type="match status" value="1"/>
</dbReference>
<organism evidence="3 4">
    <name type="scientific">Marmoricola endophyticus</name>
    <dbReference type="NCBI Taxonomy" id="2040280"/>
    <lineage>
        <taxon>Bacteria</taxon>
        <taxon>Bacillati</taxon>
        <taxon>Actinomycetota</taxon>
        <taxon>Actinomycetes</taxon>
        <taxon>Propionibacteriales</taxon>
        <taxon>Nocardioidaceae</taxon>
        <taxon>Marmoricola</taxon>
    </lineage>
</organism>
<dbReference type="InterPro" id="IPR002347">
    <property type="entry name" value="SDR_fam"/>
</dbReference>
<keyword evidence="4" id="KW-1185">Reference proteome</keyword>
<dbReference type="InterPro" id="IPR020904">
    <property type="entry name" value="Sc_DH/Rdtase_CS"/>
</dbReference>
<dbReference type="InterPro" id="IPR050259">
    <property type="entry name" value="SDR"/>
</dbReference>